<sequence>MEKSRHDPSNRQSTDIPEEERETLRKKARQLTDRDIPDEGAGHKGGRGGPAQDDVYRPDANVDDQKHNAKKPGIDTRRDVTPVSGAQVTRDKSAHKENIEDKAEQAKSNRRNG</sequence>
<protein>
    <submittedName>
        <fullName evidence="2">Uncharacterized protein</fullName>
    </submittedName>
</protein>
<keyword evidence="3" id="KW-1185">Reference proteome</keyword>
<name>A0A7V7FX86_9GAMM</name>
<evidence type="ECO:0000313" key="2">
    <source>
        <dbReference type="EMBL" id="KAA0010464.1"/>
    </source>
</evidence>
<reference evidence="2 3" key="1">
    <citation type="submission" date="2019-08" db="EMBL/GenBank/DDBJ databases">
        <title>Bioinformatics analysis of the strain L3 and L5.</title>
        <authorList>
            <person name="Li X."/>
        </authorList>
    </citation>
    <scope>NUCLEOTIDE SEQUENCE [LARGE SCALE GENOMIC DNA]</scope>
    <source>
        <strain evidence="2 3">L5</strain>
    </source>
</reference>
<evidence type="ECO:0000256" key="1">
    <source>
        <dbReference type="SAM" id="MobiDB-lite"/>
    </source>
</evidence>
<accession>A0A7V7FX86</accession>
<dbReference type="EMBL" id="VTPY01000007">
    <property type="protein sequence ID" value="KAA0010464.1"/>
    <property type="molecule type" value="Genomic_DNA"/>
</dbReference>
<proteinExistence type="predicted"/>
<feature type="region of interest" description="Disordered" evidence="1">
    <location>
        <begin position="1"/>
        <end position="113"/>
    </location>
</feature>
<gene>
    <name evidence="2" type="ORF">F0A17_18575</name>
</gene>
<dbReference type="Proteomes" id="UP000486760">
    <property type="component" value="Unassembled WGS sequence"/>
</dbReference>
<feature type="compositionally biased region" description="Basic and acidic residues" evidence="1">
    <location>
        <begin position="89"/>
        <end position="107"/>
    </location>
</feature>
<evidence type="ECO:0000313" key="3">
    <source>
        <dbReference type="Proteomes" id="UP000486760"/>
    </source>
</evidence>
<feature type="compositionally biased region" description="Basic and acidic residues" evidence="1">
    <location>
        <begin position="22"/>
        <end position="42"/>
    </location>
</feature>
<dbReference type="RefSeq" id="WP_149329846.1">
    <property type="nucleotide sequence ID" value="NZ_VTPY01000007.1"/>
</dbReference>
<feature type="compositionally biased region" description="Basic and acidic residues" evidence="1">
    <location>
        <begin position="63"/>
        <end position="80"/>
    </location>
</feature>
<comment type="caution">
    <text evidence="2">The sequence shown here is derived from an EMBL/GenBank/DDBJ whole genome shotgun (WGS) entry which is preliminary data.</text>
</comment>
<organism evidence="2 3">
    <name type="scientific">Billgrantia pellis</name>
    <dbReference type="NCBI Taxonomy" id="2606936"/>
    <lineage>
        <taxon>Bacteria</taxon>
        <taxon>Pseudomonadati</taxon>
        <taxon>Pseudomonadota</taxon>
        <taxon>Gammaproteobacteria</taxon>
        <taxon>Oceanospirillales</taxon>
        <taxon>Halomonadaceae</taxon>
        <taxon>Billgrantia</taxon>
    </lineage>
</organism>
<dbReference type="AlphaFoldDB" id="A0A7V7FX86"/>